<dbReference type="GO" id="GO:0090313">
    <property type="term" value="P:regulation of protein targeting to membrane"/>
    <property type="evidence" value="ECO:0007669"/>
    <property type="project" value="TreeGrafter"/>
</dbReference>
<dbReference type="Pfam" id="PF13116">
    <property type="entry name" value="YhdP"/>
    <property type="match status" value="1"/>
</dbReference>
<gene>
    <name evidence="2" type="ORF">MELA_00573</name>
</gene>
<protein>
    <submittedName>
        <fullName evidence="2">Putative assembly protein</fullName>
    </submittedName>
</protein>
<feature type="domain" description="YhdP central" evidence="1">
    <location>
        <begin position="735"/>
        <end position="936"/>
    </location>
</feature>
<reference evidence="2 3" key="1">
    <citation type="submission" date="2019-07" db="EMBL/GenBank/DDBJ databases">
        <authorList>
            <person name="Cremers G."/>
        </authorList>
    </citation>
    <scope>NUCLEOTIDE SEQUENCE [LARGE SCALE GENOMIC DNA]</scope>
</reference>
<dbReference type="PANTHER" id="PTHR30441:SF4">
    <property type="entry name" value="PROTEIN ASMA"/>
    <property type="match status" value="1"/>
</dbReference>
<dbReference type="EMBL" id="CABIKM010000008">
    <property type="protein sequence ID" value="VUZ84207.1"/>
    <property type="molecule type" value="Genomic_DNA"/>
</dbReference>
<name>A0A564ZH20_9BACT</name>
<organism evidence="2 3">
    <name type="scientific">Candidatus Methylomirabilis lanthanidiphila</name>
    <dbReference type="NCBI Taxonomy" id="2211376"/>
    <lineage>
        <taxon>Bacteria</taxon>
        <taxon>Candidatus Methylomirabilota</taxon>
        <taxon>Candidatus Methylomirabilia</taxon>
        <taxon>Candidatus Methylomirabilales</taxon>
        <taxon>Candidatus Methylomirabilaceae</taxon>
        <taxon>Candidatus Methylomirabilis</taxon>
    </lineage>
</organism>
<dbReference type="AlphaFoldDB" id="A0A564ZH20"/>
<dbReference type="GO" id="GO:0005886">
    <property type="term" value="C:plasma membrane"/>
    <property type="evidence" value="ECO:0007669"/>
    <property type="project" value="TreeGrafter"/>
</dbReference>
<dbReference type="Proteomes" id="UP000334340">
    <property type="component" value="Unassembled WGS sequence"/>
</dbReference>
<proteinExistence type="predicted"/>
<accession>A0A564ZH20</accession>
<evidence type="ECO:0000313" key="2">
    <source>
        <dbReference type="EMBL" id="VUZ84207.1"/>
    </source>
</evidence>
<evidence type="ECO:0000259" key="1">
    <source>
        <dbReference type="Pfam" id="PF13116"/>
    </source>
</evidence>
<evidence type="ECO:0000313" key="3">
    <source>
        <dbReference type="Proteomes" id="UP000334340"/>
    </source>
</evidence>
<dbReference type="InterPro" id="IPR052894">
    <property type="entry name" value="AsmA-related"/>
</dbReference>
<keyword evidence="3" id="KW-1185">Reference proteome</keyword>
<sequence length="967" mass="104097">MSRIRGSLILLIVGLVVLLLSGGLLYLKTRMAAEQLRHLAERTLTRELNLPVQIESASPAFLSGSVELRGITVSDLSGAVLTQADHRIHLPLLTIERALVTFRLTSLLRGVLQVGSLTIQGPRLRITDSAASSSTLTTLVSTLSEISNTGETQEFPVVLEQATIAYQRTTPPLSVQVDGLTGRLDWPSPGQAVVAVATDDMMVRLGVHDLRKIRLQVHARLTRDGVQVEQLSLAKAGSSLTVTGNIRTGAGRPQPELSITGRLSLETLASRLGGAAPWNGQLAVKGKIVGEATTQALKASLLLEDGTGRLVGQTDARVQDGLLTVKHLSLHQGASRLAGDGTINLTTATADLNLDLRGRLEDAVGWFRTDTPVSGPIVGRLRLTGTASSPNGAGHIEMHQVRIGTEQIDALVARLDLTATVLTIPSLTGRYRGIPFKASAAIEVGGGYRFIVLPTRMDVASIRGLADRGARGVLVVSLSGAGQWPEPRVEGELALKDLVFHDAKVGNGRIRFTLEENRWRWELADSRTLRATGVAPLLLAGPLEVDASATNLDLEPLFQALRAHLRFPLAVRADGHARLLGTLPELGDVAGWIDLTNVRGTAGSTPLRLRQPTRVVLEPEALRIDSLELNGPGLSVTVTGGLEPGGRLDLSVSGHAPFDIIGPWVPALRDLQGTPRLQLSLAGEPGALRVTGRAELAHVQVKPKIIPIWISVETGEVTFNNDRIHYIVAAGALAKGGLKGEGTAQRQGGSWHHTLEFSVDHASLDLINDQLLPERHWVSGTLSTRTALAFDTAPNRATIPTLQGQLSMRLQDGSLSHYPALVRLMGVLGAPAQPYRLPDLTRERMPYRRISADIAVKDGVMQTTNLLLDSEVMRLTAVGHMTLANQHVDLDLAVRPLQVLEQGIRRIPLLGRLLPKKQSLALTYFDMEGPWDDPTISMAPVKSLSQTARDLLLFFLRAPWRAIAPSR</sequence>
<dbReference type="InterPro" id="IPR025263">
    <property type="entry name" value="YhdP_central"/>
</dbReference>
<dbReference type="PANTHER" id="PTHR30441">
    <property type="entry name" value="DUF748 DOMAIN-CONTAINING PROTEIN"/>
    <property type="match status" value="1"/>
</dbReference>